<evidence type="ECO:0000313" key="3">
    <source>
        <dbReference type="Proteomes" id="UP000887013"/>
    </source>
</evidence>
<evidence type="ECO:0008006" key="4">
    <source>
        <dbReference type="Google" id="ProtNLM"/>
    </source>
</evidence>
<feature type="signal peptide" evidence="1">
    <location>
        <begin position="1"/>
        <end position="23"/>
    </location>
</feature>
<reference evidence="2" key="1">
    <citation type="submission" date="2020-08" db="EMBL/GenBank/DDBJ databases">
        <title>Multicomponent nature underlies the extraordinary mechanical properties of spider dragline silk.</title>
        <authorList>
            <person name="Kono N."/>
            <person name="Nakamura H."/>
            <person name="Mori M."/>
            <person name="Yoshida Y."/>
            <person name="Ohtoshi R."/>
            <person name="Malay A.D."/>
            <person name="Moran D.A.P."/>
            <person name="Tomita M."/>
            <person name="Numata K."/>
            <person name="Arakawa K."/>
        </authorList>
    </citation>
    <scope>NUCLEOTIDE SEQUENCE</scope>
</reference>
<protein>
    <recommendedName>
        <fullName evidence="4">EGF-like domain-containing protein</fullName>
    </recommendedName>
</protein>
<proteinExistence type="predicted"/>
<feature type="chain" id="PRO_5036480628" description="EGF-like domain-containing protein" evidence="1">
    <location>
        <begin position="24"/>
        <end position="148"/>
    </location>
</feature>
<dbReference type="Proteomes" id="UP000887013">
    <property type="component" value="Unassembled WGS sequence"/>
</dbReference>
<name>A0A8X6ITL3_NEPPI</name>
<gene>
    <name evidence="2" type="ORF">NPIL_460031</name>
</gene>
<accession>A0A8X6ITL3</accession>
<evidence type="ECO:0000313" key="2">
    <source>
        <dbReference type="EMBL" id="GFS58626.1"/>
    </source>
</evidence>
<keyword evidence="1" id="KW-0732">Signal</keyword>
<organism evidence="2 3">
    <name type="scientific">Nephila pilipes</name>
    <name type="common">Giant wood spider</name>
    <name type="synonym">Nephila maculata</name>
    <dbReference type="NCBI Taxonomy" id="299642"/>
    <lineage>
        <taxon>Eukaryota</taxon>
        <taxon>Metazoa</taxon>
        <taxon>Ecdysozoa</taxon>
        <taxon>Arthropoda</taxon>
        <taxon>Chelicerata</taxon>
        <taxon>Arachnida</taxon>
        <taxon>Araneae</taxon>
        <taxon>Araneomorphae</taxon>
        <taxon>Entelegynae</taxon>
        <taxon>Araneoidea</taxon>
        <taxon>Nephilidae</taxon>
        <taxon>Nephila</taxon>
    </lineage>
</organism>
<sequence>MRWVGRGVILLLIVFMCVAFVDSVSVSRNVQPEADDDKGKKGYGKHCNRDDDCGQDLKCINNTKDGISIGMCKCEAGKIYDDNECKKCNCGDKGQCKFVDGEKVCTCSPGYFELGEGDQKTCKECNCGDKGNVNLRGEESAHVVPDIF</sequence>
<keyword evidence="3" id="KW-1185">Reference proteome</keyword>
<comment type="caution">
    <text evidence="2">The sequence shown here is derived from an EMBL/GenBank/DDBJ whole genome shotgun (WGS) entry which is preliminary data.</text>
</comment>
<evidence type="ECO:0000256" key="1">
    <source>
        <dbReference type="SAM" id="SignalP"/>
    </source>
</evidence>
<dbReference type="AlphaFoldDB" id="A0A8X6ITL3"/>
<dbReference type="EMBL" id="BMAW01047021">
    <property type="protein sequence ID" value="GFS58626.1"/>
    <property type="molecule type" value="Genomic_DNA"/>
</dbReference>